<evidence type="ECO:0000256" key="3">
    <source>
        <dbReference type="ARBA" id="ARBA00023170"/>
    </source>
</evidence>
<accession>A0A1I7W837</accession>
<feature type="domain" description="NR LBD" evidence="4">
    <location>
        <begin position="136"/>
        <end position="256"/>
    </location>
</feature>
<proteinExistence type="predicted"/>
<keyword evidence="2" id="KW-0804">Transcription</keyword>
<dbReference type="PRINTS" id="PR00398">
    <property type="entry name" value="STRDHORMONER"/>
</dbReference>
<dbReference type="AlphaFoldDB" id="A0A1I7W837"/>
<dbReference type="PROSITE" id="PS51843">
    <property type="entry name" value="NR_LBD"/>
    <property type="match status" value="1"/>
</dbReference>
<protein>
    <submittedName>
        <fullName evidence="6">NR LBD domain-containing protein</fullName>
    </submittedName>
</protein>
<evidence type="ECO:0000259" key="4">
    <source>
        <dbReference type="PROSITE" id="PS51843"/>
    </source>
</evidence>
<keyword evidence="3" id="KW-0675">Receptor</keyword>
<keyword evidence="1" id="KW-0805">Transcription regulation</keyword>
<evidence type="ECO:0000313" key="6">
    <source>
        <dbReference type="WBParaSite" id="Hba_00807"/>
    </source>
</evidence>
<dbReference type="SUPFAM" id="SSF48508">
    <property type="entry name" value="Nuclear receptor ligand-binding domain"/>
    <property type="match status" value="1"/>
</dbReference>
<organism evidence="5 6">
    <name type="scientific">Heterorhabditis bacteriophora</name>
    <name type="common">Entomopathogenic nematode worm</name>
    <dbReference type="NCBI Taxonomy" id="37862"/>
    <lineage>
        <taxon>Eukaryota</taxon>
        <taxon>Metazoa</taxon>
        <taxon>Ecdysozoa</taxon>
        <taxon>Nematoda</taxon>
        <taxon>Chromadorea</taxon>
        <taxon>Rhabditida</taxon>
        <taxon>Rhabditina</taxon>
        <taxon>Rhabditomorpha</taxon>
        <taxon>Strongyloidea</taxon>
        <taxon>Heterorhabditidae</taxon>
        <taxon>Heterorhabditis</taxon>
    </lineage>
</organism>
<dbReference type="InterPro" id="IPR000536">
    <property type="entry name" value="Nucl_hrmn_rcpt_lig-bd"/>
</dbReference>
<dbReference type="Proteomes" id="UP000095283">
    <property type="component" value="Unplaced"/>
</dbReference>
<dbReference type="Gene3D" id="1.10.565.10">
    <property type="entry name" value="Retinoid X Receptor"/>
    <property type="match status" value="1"/>
</dbReference>
<name>A0A1I7W837_HETBA</name>
<evidence type="ECO:0000256" key="1">
    <source>
        <dbReference type="ARBA" id="ARBA00023015"/>
    </source>
</evidence>
<reference evidence="6" key="1">
    <citation type="submission" date="2016-11" db="UniProtKB">
        <authorList>
            <consortium name="WormBaseParasite"/>
        </authorList>
    </citation>
    <scope>IDENTIFICATION</scope>
</reference>
<dbReference type="InterPro" id="IPR001723">
    <property type="entry name" value="Nuclear_hrmn_rcpt"/>
</dbReference>
<dbReference type="Pfam" id="PF00104">
    <property type="entry name" value="Hormone_recep"/>
    <property type="match status" value="1"/>
</dbReference>
<evidence type="ECO:0000313" key="5">
    <source>
        <dbReference type="Proteomes" id="UP000095283"/>
    </source>
</evidence>
<dbReference type="WBParaSite" id="Hba_00807">
    <property type="protein sequence ID" value="Hba_00807"/>
    <property type="gene ID" value="Hba_00807"/>
</dbReference>
<keyword evidence="5" id="KW-1185">Reference proteome</keyword>
<dbReference type="InterPro" id="IPR035500">
    <property type="entry name" value="NHR-like_dom_sf"/>
</dbReference>
<evidence type="ECO:0000256" key="2">
    <source>
        <dbReference type="ARBA" id="ARBA00023163"/>
    </source>
</evidence>
<sequence length="256" mass="29353">MSLSNVILSELHAIFYKFELENACPSSTFLNRQRLINMKQESEKHILPRDLSQPILESAWITRNISPTSITLIQQNIFLCLRMFQHPLHMLSDNVTLVRAEPLPKMLNTDVPYVVFHCSLITPYIDLLLTLFNVFPLFLVKSIIFRLELLLYTSKRAKNEQLRTSNILGLDTIFEFGAQLLFSIVEWVRQLPFFVDLITSDQTTLLQSSWAQLFILYATQSGASRCNSTAFSAKSPLTTISDADGVTENCRLFQVR</sequence>